<evidence type="ECO:0000313" key="3">
    <source>
        <dbReference type="Proteomes" id="UP000198937"/>
    </source>
</evidence>
<name>A0A1C6V2T9_9ACTN</name>
<dbReference type="RefSeq" id="WP_091441601.1">
    <property type="nucleotide sequence ID" value="NZ_BMMJ01000002.1"/>
</dbReference>
<evidence type="ECO:0000313" key="2">
    <source>
        <dbReference type="EMBL" id="SCL60220.1"/>
    </source>
</evidence>
<feature type="compositionally biased region" description="Polar residues" evidence="1">
    <location>
        <begin position="185"/>
        <end position="198"/>
    </location>
</feature>
<sequence length="217" mass="23972">MPNIDRAGRLFEEFEQEELSYAWEALQGFNRRFGELRYTAAENHRTSAYNAGRYVEMAADSQRAAKARLEEIDLVEDRGAAVAVLARTSVFHVEAIKFLRECEKEWLAADRPQAAAVVRDVAKSQLKHLTEVLHAAAVALRPESVTETPLPMYRLKVRQRSINERADQLAASHTVKSSAAAALRSGTSPVENAPTSRTAPVASGGVPARSRQSRSSR</sequence>
<dbReference type="EMBL" id="FMIA01000002">
    <property type="protein sequence ID" value="SCL60220.1"/>
    <property type="molecule type" value="Genomic_DNA"/>
</dbReference>
<feature type="region of interest" description="Disordered" evidence="1">
    <location>
        <begin position="177"/>
        <end position="217"/>
    </location>
</feature>
<proteinExistence type="predicted"/>
<protein>
    <submittedName>
        <fullName evidence="2">Uncharacterized protein</fullName>
    </submittedName>
</protein>
<dbReference type="AlphaFoldDB" id="A0A1C6V2T9"/>
<dbReference type="STRING" id="683228.GA0070617_4318"/>
<reference evidence="2 3" key="1">
    <citation type="submission" date="2016-06" db="EMBL/GenBank/DDBJ databases">
        <authorList>
            <person name="Kjaerup R.B."/>
            <person name="Dalgaard T.S."/>
            <person name="Juul-Madsen H.R."/>
        </authorList>
    </citation>
    <scope>NUCLEOTIDE SEQUENCE [LARGE SCALE GENOMIC DNA]</scope>
    <source>
        <strain evidence="2 3">DSM 45577</strain>
    </source>
</reference>
<evidence type="ECO:0000256" key="1">
    <source>
        <dbReference type="SAM" id="MobiDB-lite"/>
    </source>
</evidence>
<accession>A0A1C6V2T9</accession>
<gene>
    <name evidence="2" type="ORF">GA0070617_4318</name>
</gene>
<organism evidence="2 3">
    <name type="scientific">Micromonospora yangpuensis</name>
    <dbReference type="NCBI Taxonomy" id="683228"/>
    <lineage>
        <taxon>Bacteria</taxon>
        <taxon>Bacillati</taxon>
        <taxon>Actinomycetota</taxon>
        <taxon>Actinomycetes</taxon>
        <taxon>Micromonosporales</taxon>
        <taxon>Micromonosporaceae</taxon>
        <taxon>Micromonospora</taxon>
    </lineage>
</organism>
<dbReference type="Proteomes" id="UP000198937">
    <property type="component" value="Unassembled WGS sequence"/>
</dbReference>
<keyword evidence="3" id="KW-1185">Reference proteome</keyword>